<dbReference type="EMBL" id="CAAALY010246170">
    <property type="protein sequence ID" value="VEL33658.1"/>
    <property type="molecule type" value="Genomic_DNA"/>
</dbReference>
<dbReference type="Proteomes" id="UP000784294">
    <property type="component" value="Unassembled WGS sequence"/>
</dbReference>
<gene>
    <name evidence="1" type="ORF">PXEA_LOCUS27098</name>
</gene>
<comment type="caution">
    <text evidence="1">The sequence shown here is derived from an EMBL/GenBank/DDBJ whole genome shotgun (WGS) entry which is preliminary data.</text>
</comment>
<keyword evidence="2" id="KW-1185">Reference proteome</keyword>
<organism evidence="1 2">
    <name type="scientific">Protopolystoma xenopodis</name>
    <dbReference type="NCBI Taxonomy" id="117903"/>
    <lineage>
        <taxon>Eukaryota</taxon>
        <taxon>Metazoa</taxon>
        <taxon>Spiralia</taxon>
        <taxon>Lophotrochozoa</taxon>
        <taxon>Platyhelminthes</taxon>
        <taxon>Monogenea</taxon>
        <taxon>Polyopisthocotylea</taxon>
        <taxon>Polystomatidea</taxon>
        <taxon>Polystomatidae</taxon>
        <taxon>Protopolystoma</taxon>
    </lineage>
</organism>
<name>A0A3S5B4W8_9PLAT</name>
<evidence type="ECO:0000313" key="2">
    <source>
        <dbReference type="Proteomes" id="UP000784294"/>
    </source>
</evidence>
<proteinExistence type="predicted"/>
<accession>A0A3S5B4W8</accession>
<reference evidence="1" key="1">
    <citation type="submission" date="2018-11" db="EMBL/GenBank/DDBJ databases">
        <authorList>
            <consortium name="Pathogen Informatics"/>
        </authorList>
    </citation>
    <scope>NUCLEOTIDE SEQUENCE</scope>
</reference>
<evidence type="ECO:0000313" key="1">
    <source>
        <dbReference type="EMBL" id="VEL33658.1"/>
    </source>
</evidence>
<dbReference type="AlphaFoldDB" id="A0A3S5B4W8"/>
<protein>
    <submittedName>
        <fullName evidence="1">Uncharacterized protein</fullName>
    </submittedName>
</protein>
<sequence>MSTLGYSGDFSNSLSNLSMYTFAKRGVSGDPIMPLNVKYVLITVRVISRVNDSFRIRSASRISSSRSNICIKALIAFSPEMFVYMDSTSKFTNSSDPTNSMFLIL</sequence>